<dbReference type="STRING" id="2015173.A0A026WER9"/>
<dbReference type="OMA" id="PFMFACR"/>
<feature type="domain" description="SAM" evidence="3">
    <location>
        <begin position="279"/>
        <end position="331"/>
    </location>
</feature>
<dbReference type="EMBL" id="QOIP01000013">
    <property type="protein sequence ID" value="RLU15513.1"/>
    <property type="molecule type" value="Genomic_DNA"/>
</dbReference>
<evidence type="ECO:0000313" key="5">
    <source>
        <dbReference type="EMBL" id="RLU15513.1"/>
    </source>
</evidence>
<protein>
    <submittedName>
        <fullName evidence="4">Ankyrin repeat, SAM and basic leucine zipper domain-containing protein</fullName>
    </submittedName>
</protein>
<keyword evidence="1" id="KW-0040">ANK repeat</keyword>
<feature type="repeat" description="ANK" evidence="1">
    <location>
        <begin position="190"/>
        <end position="222"/>
    </location>
</feature>
<dbReference type="PROSITE" id="PS50088">
    <property type="entry name" value="ANK_REPEAT"/>
    <property type="match status" value="2"/>
</dbReference>
<gene>
    <name evidence="5" type="ORF">DMN91_012507</name>
    <name evidence="4" type="ORF">X777_05719</name>
</gene>
<dbReference type="PANTHER" id="PTHR24157:SF3">
    <property type="entry name" value="ANKYRIN REPEAT, SAM AND BASIC LEUCINE ZIPPER DOMAIN-CONTAINING PROTEIN 1"/>
    <property type="match status" value="1"/>
</dbReference>
<dbReference type="Pfam" id="PF00536">
    <property type="entry name" value="SAM_1"/>
    <property type="match status" value="1"/>
</dbReference>
<dbReference type="SUPFAM" id="SSF48403">
    <property type="entry name" value="Ankyrin repeat"/>
    <property type="match status" value="1"/>
</dbReference>
<dbReference type="Proteomes" id="UP000279307">
    <property type="component" value="Chromosome 13"/>
</dbReference>
<evidence type="ECO:0000313" key="6">
    <source>
        <dbReference type="Proteomes" id="UP000053097"/>
    </source>
</evidence>
<dbReference type="InterPro" id="IPR001660">
    <property type="entry name" value="SAM"/>
</dbReference>
<dbReference type="Pfam" id="PF12796">
    <property type="entry name" value="Ank_2"/>
    <property type="match status" value="1"/>
</dbReference>
<sequence length="485" mass="55191">MYRPAGMSDDEDDDDEGFSFGDDKYCTVVNVPDEIGVKETFDDVYYLREEEERELESHVINACIKGDIKTVQEYHEQHDINKNLHTGWTLLLYATSSVEPELVEHLLNHDADPNKHKEGFTPLMALCNSTRGTPEKSLRCLELLLEAKATVNVVNKHRETALMYACKSQDTEFVAELIKHVKDVNVSDSDGKTALRYATEANKPDTVKILLEHKADITVIDRYSTCVSDVADTKGFKEISALLGGQEEESDFCEIFRVNTWKDLFPDLYPRDTTNTLDYDISLMLEGMGLASYRTLFRGMDLETFLQLTEDDLRRLGINISVHIADFMHGLGRFHSGKWHVNSLGRVRKNQPYTLYDGIITLTNAKKQITVIGSSFQFLKNNLVKAASEDVQLSAEQKVEYEKEIRKLQDALKSLKHEVQCVEKLAKKIDKESDIGVPATFIGPEKSSSKWTIITLGVTIMIGLHLCKTVCVQKFWNDIRYNTYF</sequence>
<dbReference type="Proteomes" id="UP000053097">
    <property type="component" value="Unassembled WGS sequence"/>
</dbReference>
<dbReference type="Gene3D" id="1.10.150.50">
    <property type="entry name" value="Transcription Factor, Ets-1"/>
    <property type="match status" value="1"/>
</dbReference>
<name>A0A026WER9_OOCBI</name>
<dbReference type="InterPro" id="IPR036770">
    <property type="entry name" value="Ankyrin_rpt-contain_sf"/>
</dbReference>
<evidence type="ECO:0000259" key="3">
    <source>
        <dbReference type="Pfam" id="PF00536"/>
    </source>
</evidence>
<dbReference type="EMBL" id="KK107249">
    <property type="protein sequence ID" value="EZA54453.1"/>
    <property type="molecule type" value="Genomic_DNA"/>
</dbReference>
<accession>A0A026WER9</accession>
<keyword evidence="6" id="KW-1185">Reference proteome</keyword>
<dbReference type="Gene3D" id="1.25.40.20">
    <property type="entry name" value="Ankyrin repeat-containing domain"/>
    <property type="match status" value="2"/>
</dbReference>
<evidence type="ECO:0000256" key="1">
    <source>
        <dbReference type="PROSITE-ProRule" id="PRU00023"/>
    </source>
</evidence>
<evidence type="ECO:0000256" key="2">
    <source>
        <dbReference type="SAM" id="Coils"/>
    </source>
</evidence>
<proteinExistence type="predicted"/>
<evidence type="ECO:0000313" key="4">
    <source>
        <dbReference type="EMBL" id="EZA54453.1"/>
    </source>
</evidence>
<feature type="repeat" description="ANK" evidence="1">
    <location>
        <begin position="157"/>
        <end position="189"/>
    </location>
</feature>
<reference evidence="4 6" key="1">
    <citation type="journal article" date="2014" name="Curr. Biol.">
        <title>The genome of the clonal raider ant Cerapachys biroi.</title>
        <authorList>
            <person name="Oxley P.R."/>
            <person name="Ji L."/>
            <person name="Fetter-Pruneda I."/>
            <person name="McKenzie S.K."/>
            <person name="Li C."/>
            <person name="Hu H."/>
            <person name="Zhang G."/>
            <person name="Kronauer D.J."/>
        </authorList>
    </citation>
    <scope>NUCLEOTIDE SEQUENCE [LARGE SCALE GENOMIC DNA]</scope>
</reference>
<dbReference type="PROSITE" id="PS50297">
    <property type="entry name" value="ANK_REP_REGION"/>
    <property type="match status" value="1"/>
</dbReference>
<dbReference type="OrthoDB" id="439236at2759"/>
<dbReference type="AlphaFoldDB" id="A0A026WER9"/>
<keyword evidence="2" id="KW-0175">Coiled coil</keyword>
<dbReference type="SUPFAM" id="SSF47769">
    <property type="entry name" value="SAM/Pointed domain"/>
    <property type="match status" value="1"/>
</dbReference>
<reference evidence="5" key="3">
    <citation type="submission" date="2018-07" db="EMBL/GenBank/DDBJ databases">
        <authorList>
            <person name="Mckenzie S.K."/>
            <person name="Kronauer D.J.C."/>
        </authorList>
    </citation>
    <scope>NUCLEOTIDE SEQUENCE</scope>
    <source>
        <strain evidence="5">Clonal line C1</strain>
    </source>
</reference>
<reference evidence="5 7" key="2">
    <citation type="journal article" date="2018" name="Genome Res.">
        <title>The genomic architecture and molecular evolution of ant odorant receptors.</title>
        <authorList>
            <person name="McKenzie S.K."/>
            <person name="Kronauer D.J.C."/>
        </authorList>
    </citation>
    <scope>NUCLEOTIDE SEQUENCE [LARGE SCALE GENOMIC DNA]</scope>
    <source>
        <strain evidence="5">Clonal line C1</strain>
    </source>
</reference>
<organism evidence="4 6">
    <name type="scientific">Ooceraea biroi</name>
    <name type="common">Clonal raider ant</name>
    <name type="synonym">Cerapachys biroi</name>
    <dbReference type="NCBI Taxonomy" id="2015173"/>
    <lineage>
        <taxon>Eukaryota</taxon>
        <taxon>Metazoa</taxon>
        <taxon>Ecdysozoa</taxon>
        <taxon>Arthropoda</taxon>
        <taxon>Hexapoda</taxon>
        <taxon>Insecta</taxon>
        <taxon>Pterygota</taxon>
        <taxon>Neoptera</taxon>
        <taxon>Endopterygota</taxon>
        <taxon>Hymenoptera</taxon>
        <taxon>Apocrita</taxon>
        <taxon>Aculeata</taxon>
        <taxon>Formicoidea</taxon>
        <taxon>Formicidae</taxon>
        <taxon>Dorylinae</taxon>
        <taxon>Ooceraea</taxon>
    </lineage>
</organism>
<dbReference type="GO" id="GO:0071546">
    <property type="term" value="C:pi-body"/>
    <property type="evidence" value="ECO:0007669"/>
    <property type="project" value="TreeGrafter"/>
</dbReference>
<dbReference type="PANTHER" id="PTHR24157">
    <property type="entry name" value="ANKYRIN REPEAT, SAM AND BASIC LEUCINE ZIPPER DOMAIN-CONTAINING PROTEIN 1"/>
    <property type="match status" value="1"/>
</dbReference>
<dbReference type="SMART" id="SM00248">
    <property type="entry name" value="ANK"/>
    <property type="match status" value="4"/>
</dbReference>
<evidence type="ECO:0000313" key="7">
    <source>
        <dbReference type="Proteomes" id="UP000279307"/>
    </source>
</evidence>
<dbReference type="CDD" id="cd09487">
    <property type="entry name" value="SAM_superfamily"/>
    <property type="match status" value="1"/>
</dbReference>
<dbReference type="InterPro" id="IPR002110">
    <property type="entry name" value="Ankyrin_rpt"/>
</dbReference>
<feature type="coiled-coil region" evidence="2">
    <location>
        <begin position="384"/>
        <end position="432"/>
    </location>
</feature>
<dbReference type="InterPro" id="IPR013761">
    <property type="entry name" value="SAM/pointed_sf"/>
</dbReference>